<protein>
    <recommendedName>
        <fullName evidence="4">C4-dicarboxylate ABC transporter substrate-binding protein</fullName>
    </recommendedName>
</protein>
<keyword evidence="1 2" id="KW-0732">Signal</keyword>
<dbReference type="PROSITE" id="PS51257">
    <property type="entry name" value="PROKAR_LIPOPROTEIN"/>
    <property type="match status" value="1"/>
</dbReference>
<dbReference type="Gene3D" id="3.40.190.170">
    <property type="entry name" value="Bacterial extracellular solute-binding protein, family 7"/>
    <property type="match status" value="1"/>
</dbReference>
<dbReference type="EMBL" id="JAGYPE010000006">
    <property type="protein sequence ID" value="MBS4186007.1"/>
    <property type="molecule type" value="Genomic_DNA"/>
</dbReference>
<accession>A0A942YBR7</accession>
<gene>
    <name evidence="3" type="ORF">KHB02_31945</name>
</gene>
<dbReference type="PANTHER" id="PTHR33376:SF15">
    <property type="entry name" value="BLL6794 PROTEIN"/>
    <property type="match status" value="1"/>
</dbReference>
<evidence type="ECO:0000256" key="2">
    <source>
        <dbReference type="SAM" id="SignalP"/>
    </source>
</evidence>
<feature type="chain" id="PRO_5037819418" description="C4-dicarboxylate ABC transporter substrate-binding protein" evidence="2">
    <location>
        <begin position="23"/>
        <end position="219"/>
    </location>
</feature>
<organism evidence="3">
    <name type="scientific">Neobacillus citreus</name>
    <dbReference type="NCBI Taxonomy" id="2833578"/>
    <lineage>
        <taxon>Bacteria</taxon>
        <taxon>Bacillati</taxon>
        <taxon>Bacillota</taxon>
        <taxon>Bacilli</taxon>
        <taxon>Bacillales</taxon>
        <taxon>Bacillaceae</taxon>
        <taxon>Neobacillus</taxon>
    </lineage>
</organism>
<dbReference type="PANTHER" id="PTHR33376">
    <property type="match status" value="1"/>
</dbReference>
<feature type="signal peptide" evidence="2">
    <location>
        <begin position="1"/>
        <end position="22"/>
    </location>
</feature>
<evidence type="ECO:0008006" key="4">
    <source>
        <dbReference type="Google" id="ProtNLM"/>
    </source>
</evidence>
<reference evidence="3" key="1">
    <citation type="submission" date="2021-05" db="EMBL/GenBank/DDBJ databases">
        <title>Novel Bacillus species.</title>
        <authorList>
            <person name="Liu G."/>
        </authorList>
    </citation>
    <scope>NUCLEOTIDE SEQUENCE</scope>
    <source>
        <strain evidence="3">FJAT-50051</strain>
    </source>
</reference>
<dbReference type="InterPro" id="IPR038404">
    <property type="entry name" value="TRAP_DctP_sf"/>
</dbReference>
<sequence length="219" mass="23741">MNKKFFTSIMLICLMIIMSACGGTSSTGGSSSSGDNSKQSTNDSKKKITLKFATHEAPDAFFSKTVTVPFMDRVKELTDGQVQFEFYPSQQLGNVSDYLDLTSQGVTDIAFYISSYTSDRMPYSSSITGFPGLVNSSNQGSKAFHELIQQDPVLETDYLKNGVRPLLGYVTNPYDLFSTKGVATSPKDLKGKQIRSSGAFISALIEHFGGTPVTIATPD</sequence>
<evidence type="ECO:0000313" key="3">
    <source>
        <dbReference type="EMBL" id="MBS4186007.1"/>
    </source>
</evidence>
<evidence type="ECO:0000256" key="1">
    <source>
        <dbReference type="ARBA" id="ARBA00022729"/>
    </source>
</evidence>
<proteinExistence type="predicted"/>
<comment type="caution">
    <text evidence="3">The sequence shown here is derived from an EMBL/GenBank/DDBJ whole genome shotgun (WGS) entry which is preliminary data.</text>
</comment>
<dbReference type="InterPro" id="IPR018389">
    <property type="entry name" value="DctP_fam"/>
</dbReference>
<dbReference type="AlphaFoldDB" id="A0A942YBR7"/>
<name>A0A942YBR7_9BACI</name>
<dbReference type="GO" id="GO:0055085">
    <property type="term" value="P:transmembrane transport"/>
    <property type="evidence" value="ECO:0007669"/>
    <property type="project" value="InterPro"/>
</dbReference>
<dbReference type="Pfam" id="PF03480">
    <property type="entry name" value="DctP"/>
    <property type="match status" value="1"/>
</dbReference>